<dbReference type="PANTHER" id="PTHR34406">
    <property type="entry name" value="PROTEIN YCEI"/>
    <property type="match status" value="1"/>
</dbReference>
<dbReference type="KEGG" id="cmv:CMUST_00365"/>
<dbReference type="Gene3D" id="2.40.128.110">
    <property type="entry name" value="Lipid/polyisoprenoid-binding, YceI-like"/>
    <property type="match status" value="1"/>
</dbReference>
<comment type="similarity">
    <text evidence="1">Belongs to the UPF0312 family.</text>
</comment>
<accession>A0A0G3GV83</accession>
<gene>
    <name evidence="3" type="ORF">CMUST_00365</name>
</gene>
<keyword evidence="4" id="KW-1185">Reference proteome</keyword>
<name>A0A0G3GV83_9CORY</name>
<dbReference type="Proteomes" id="UP000035199">
    <property type="component" value="Chromosome"/>
</dbReference>
<reference evidence="4" key="2">
    <citation type="submission" date="2015-05" db="EMBL/GenBank/DDBJ databases">
        <title>Complete genome sequence of Corynebacterium mustelae DSM 45274, isolated from various tissues of a male ferret with lethal sepsis.</title>
        <authorList>
            <person name="Ruckert C."/>
            <person name="Albersmeier A."/>
            <person name="Winkler A."/>
            <person name="Tauch A."/>
        </authorList>
    </citation>
    <scope>NUCLEOTIDE SEQUENCE [LARGE SCALE GENOMIC DNA]</scope>
    <source>
        <strain evidence="4">DSM 45274</strain>
    </source>
</reference>
<dbReference type="SUPFAM" id="SSF101874">
    <property type="entry name" value="YceI-like"/>
    <property type="match status" value="1"/>
</dbReference>
<dbReference type="AlphaFoldDB" id="A0A0G3GV83"/>
<feature type="domain" description="Lipid/polyisoprenoid-binding YceI-like" evidence="2">
    <location>
        <begin position="56"/>
        <end position="217"/>
    </location>
</feature>
<evidence type="ECO:0000313" key="4">
    <source>
        <dbReference type="Proteomes" id="UP000035199"/>
    </source>
</evidence>
<dbReference type="OrthoDB" id="117810at2"/>
<organism evidence="3 4">
    <name type="scientific">Corynebacterium mustelae</name>
    <dbReference type="NCBI Taxonomy" id="571915"/>
    <lineage>
        <taxon>Bacteria</taxon>
        <taxon>Bacillati</taxon>
        <taxon>Actinomycetota</taxon>
        <taxon>Actinomycetes</taxon>
        <taxon>Mycobacteriales</taxon>
        <taxon>Corynebacteriaceae</taxon>
        <taxon>Corynebacterium</taxon>
    </lineage>
</organism>
<reference evidence="3 4" key="1">
    <citation type="journal article" date="2015" name="Genome Announc.">
        <title>Complete Genome Sequence of the Type Strain Corynebacterium mustelae DSM 45274, Isolated from Various Tissues of a Male Ferret with Lethal Sepsis.</title>
        <authorList>
            <person name="Ruckert C."/>
            <person name="Eimer J."/>
            <person name="Winkler A."/>
            <person name="Tauch A."/>
        </authorList>
    </citation>
    <scope>NUCLEOTIDE SEQUENCE [LARGE SCALE GENOMIC DNA]</scope>
    <source>
        <strain evidence="3 4">DSM 45274</strain>
    </source>
</reference>
<dbReference type="SMART" id="SM00867">
    <property type="entry name" value="YceI"/>
    <property type="match status" value="1"/>
</dbReference>
<dbReference type="PATRIC" id="fig|571915.4.peg.75"/>
<dbReference type="InterPro" id="IPR007372">
    <property type="entry name" value="Lipid/polyisoprenoid-bd_YceI"/>
</dbReference>
<dbReference type="RefSeq" id="WP_083987374.1">
    <property type="nucleotide sequence ID" value="NZ_CP011542.1"/>
</dbReference>
<evidence type="ECO:0000313" key="3">
    <source>
        <dbReference type="EMBL" id="AKK04430.1"/>
    </source>
</evidence>
<sequence length="218" mass="23072">MYRRRMGLVAVAVTGMALTVAIIGPKIYTDRMTVPLPSSPITTVESQPLPADVNGEWVVSTGSFAGYRVRDIPDNPTGDFFRRTQQVIGTVTVAEDIMANAAVEVDVASITTGSEHQDGHFREKAIDTKLYPTATFVATMPVDVSEGAGSIEVPGELTIAEHTHPVTAMANVVHGGSGLVVSGTMSVQWSDYGIAPPQLGAAGPESIVDIEFFLNLSK</sequence>
<proteinExistence type="inferred from homology"/>
<dbReference type="EMBL" id="CP011542">
    <property type="protein sequence ID" value="AKK04430.1"/>
    <property type="molecule type" value="Genomic_DNA"/>
</dbReference>
<dbReference type="Pfam" id="PF04264">
    <property type="entry name" value="YceI"/>
    <property type="match status" value="1"/>
</dbReference>
<dbReference type="STRING" id="571915.CMUST_00365"/>
<protein>
    <recommendedName>
        <fullName evidence="2">Lipid/polyisoprenoid-binding YceI-like domain-containing protein</fullName>
    </recommendedName>
</protein>
<dbReference type="InterPro" id="IPR036761">
    <property type="entry name" value="TTHA0802/YceI-like_sf"/>
</dbReference>
<evidence type="ECO:0000259" key="2">
    <source>
        <dbReference type="SMART" id="SM00867"/>
    </source>
</evidence>
<evidence type="ECO:0000256" key="1">
    <source>
        <dbReference type="ARBA" id="ARBA00008812"/>
    </source>
</evidence>
<dbReference type="PANTHER" id="PTHR34406:SF1">
    <property type="entry name" value="PROTEIN YCEI"/>
    <property type="match status" value="1"/>
</dbReference>